<dbReference type="EMBL" id="HG994361">
    <property type="protein sequence ID" value="CAF2158448.1"/>
    <property type="molecule type" value="Genomic_DNA"/>
</dbReference>
<reference evidence="1" key="1">
    <citation type="submission" date="2021-01" db="EMBL/GenBank/DDBJ databases">
        <authorList>
            <consortium name="Genoscope - CEA"/>
            <person name="William W."/>
        </authorList>
    </citation>
    <scope>NUCLEOTIDE SEQUENCE</scope>
</reference>
<protein>
    <submittedName>
        <fullName evidence="1">(rape) hypothetical protein</fullName>
    </submittedName>
</protein>
<name>A0A816YFQ9_BRANA</name>
<gene>
    <name evidence="1" type="ORF">DARMORV10_A07P07620.1</name>
</gene>
<sequence>MRRREWCVTTKSREGVWFQRHFFFLVKYKDIVIMLMKLFFENGKVNMELNLRKYMMEKGYCPHGHALELFTNA</sequence>
<accession>A0A816YFQ9</accession>
<organism evidence="1">
    <name type="scientific">Brassica napus</name>
    <name type="common">Rape</name>
    <dbReference type="NCBI Taxonomy" id="3708"/>
    <lineage>
        <taxon>Eukaryota</taxon>
        <taxon>Viridiplantae</taxon>
        <taxon>Streptophyta</taxon>
        <taxon>Embryophyta</taxon>
        <taxon>Tracheophyta</taxon>
        <taxon>Spermatophyta</taxon>
        <taxon>Magnoliopsida</taxon>
        <taxon>eudicotyledons</taxon>
        <taxon>Gunneridae</taxon>
        <taxon>Pentapetalae</taxon>
        <taxon>rosids</taxon>
        <taxon>malvids</taxon>
        <taxon>Brassicales</taxon>
        <taxon>Brassicaceae</taxon>
        <taxon>Brassiceae</taxon>
        <taxon>Brassica</taxon>
    </lineage>
</organism>
<proteinExistence type="predicted"/>
<dbReference type="Proteomes" id="UP001295469">
    <property type="component" value="Chromosome A07"/>
</dbReference>
<dbReference type="AlphaFoldDB" id="A0A816YFQ9"/>
<evidence type="ECO:0000313" key="1">
    <source>
        <dbReference type="EMBL" id="CAF2158448.1"/>
    </source>
</evidence>